<dbReference type="PANTHER" id="PTHR31297:SF8">
    <property type="entry name" value="GLYCOSIDE HYDROLASE FAMILY 5 DOMAIN-CONTAINING PROTEIN"/>
    <property type="match status" value="1"/>
</dbReference>
<dbReference type="GO" id="GO:0005576">
    <property type="term" value="C:extracellular region"/>
    <property type="evidence" value="ECO:0007669"/>
    <property type="project" value="TreeGrafter"/>
</dbReference>
<keyword evidence="2 5" id="KW-0378">Hydrolase</keyword>
<gene>
    <name evidence="8" type="ORF">PV04_02718</name>
</gene>
<dbReference type="GO" id="GO:0004338">
    <property type="term" value="F:glucan exo-1,3-beta-glucosidase activity"/>
    <property type="evidence" value="ECO:0007669"/>
    <property type="project" value="TreeGrafter"/>
</dbReference>
<comment type="similarity">
    <text evidence="1 5">Belongs to the glycosyl hydrolase 5 (cellulase A) family.</text>
</comment>
<keyword evidence="6" id="KW-0732">Signal</keyword>
<sequence>MLAAKAFFVALTATAVGGSPLAKRQFSYGSTPVRGVNIGGWLVLEPWITPSIFNRFGGGVVDEYTLTQRVPNARDILYNHWDNWVSLADFQKIADNGFNSVRIPIGYWAFQKYGGDPYIQGAADYLDKAIGWARQTGLKVWIDLHGAPLSQNGQDNSGQLTSSPGWTSGNSVGATLGVIGQISDKYGSSDYADVVSGIELLNEPRMNALPGGRGATQGYYQSGFDIVRRAGHAPVVIHDGFAAPSSWNGFLTGQGIFGAIVDHHEYQTFTDELVALTPEEHVGYVYSNALSWAQGQDKFIVAGEWTAAMTDCAPAINGYGIGARYDGTYSTRNADGSFSSSTYTGSCARINFIDQWSDYNRTTTRNYIRAQLDVFESQVQGWFFWNFKTEATAEWDLFRLIDAGVWPGLD</sequence>
<evidence type="ECO:0000313" key="9">
    <source>
        <dbReference type="Proteomes" id="UP000054266"/>
    </source>
</evidence>
<dbReference type="InterPro" id="IPR017853">
    <property type="entry name" value="GH"/>
</dbReference>
<reference evidence="8 9" key="1">
    <citation type="submission" date="2015-01" db="EMBL/GenBank/DDBJ databases">
        <title>The Genome Sequence of Capronia semiimmersa CBS27337.</title>
        <authorList>
            <consortium name="The Broad Institute Genomics Platform"/>
            <person name="Cuomo C."/>
            <person name="de Hoog S."/>
            <person name="Gorbushina A."/>
            <person name="Stielow B."/>
            <person name="Teixiera M."/>
            <person name="Abouelleil A."/>
            <person name="Chapman S.B."/>
            <person name="Priest M."/>
            <person name="Young S.K."/>
            <person name="Wortman J."/>
            <person name="Nusbaum C."/>
            <person name="Birren B."/>
        </authorList>
    </citation>
    <scope>NUCLEOTIDE SEQUENCE [LARGE SCALE GENOMIC DNA]</scope>
    <source>
        <strain evidence="8 9">CBS 27337</strain>
    </source>
</reference>
<feature type="chain" id="PRO_5007395345" description="Glycoside hydrolase family 5 domain-containing protein" evidence="6">
    <location>
        <begin position="19"/>
        <end position="410"/>
    </location>
</feature>
<proteinExistence type="inferred from homology"/>
<dbReference type="Pfam" id="PF00150">
    <property type="entry name" value="Cellulase"/>
    <property type="match status" value="1"/>
</dbReference>
<dbReference type="EMBL" id="KN846957">
    <property type="protein sequence ID" value="KIW70449.1"/>
    <property type="molecule type" value="Genomic_DNA"/>
</dbReference>
<dbReference type="GO" id="GO:0071555">
    <property type="term" value="P:cell wall organization"/>
    <property type="evidence" value="ECO:0007669"/>
    <property type="project" value="UniProtKB-KW"/>
</dbReference>
<accession>A0A0D2FVB1</accession>
<dbReference type="AlphaFoldDB" id="A0A0D2FVB1"/>
<evidence type="ECO:0000259" key="7">
    <source>
        <dbReference type="Pfam" id="PF00150"/>
    </source>
</evidence>
<evidence type="ECO:0000256" key="2">
    <source>
        <dbReference type="ARBA" id="ARBA00022801"/>
    </source>
</evidence>
<dbReference type="HOGENOM" id="CLU_004624_0_1_1"/>
<evidence type="ECO:0000256" key="1">
    <source>
        <dbReference type="ARBA" id="ARBA00005641"/>
    </source>
</evidence>
<name>A0A0D2FVB1_9EURO</name>
<dbReference type="GO" id="GO:0009986">
    <property type="term" value="C:cell surface"/>
    <property type="evidence" value="ECO:0007669"/>
    <property type="project" value="TreeGrafter"/>
</dbReference>
<evidence type="ECO:0000256" key="6">
    <source>
        <dbReference type="SAM" id="SignalP"/>
    </source>
</evidence>
<dbReference type="SUPFAM" id="SSF51445">
    <property type="entry name" value="(Trans)glycosidases"/>
    <property type="match status" value="1"/>
</dbReference>
<dbReference type="Gene3D" id="3.20.20.80">
    <property type="entry name" value="Glycosidases"/>
    <property type="match status" value="1"/>
</dbReference>
<dbReference type="PANTHER" id="PTHR31297">
    <property type="entry name" value="GLUCAN ENDO-1,6-BETA-GLUCOSIDASE B"/>
    <property type="match status" value="1"/>
</dbReference>
<dbReference type="GO" id="GO:0009251">
    <property type="term" value="P:glucan catabolic process"/>
    <property type="evidence" value="ECO:0007669"/>
    <property type="project" value="TreeGrafter"/>
</dbReference>
<feature type="domain" description="Glycoside hydrolase family 5" evidence="7">
    <location>
        <begin position="88"/>
        <end position="308"/>
    </location>
</feature>
<keyword evidence="4" id="KW-0961">Cell wall biogenesis/degradation</keyword>
<protein>
    <recommendedName>
        <fullName evidence="7">Glycoside hydrolase family 5 domain-containing protein</fullName>
    </recommendedName>
</protein>
<dbReference type="STRING" id="5601.A0A0D2FVB1"/>
<organism evidence="8 9">
    <name type="scientific">Phialophora macrospora</name>
    <dbReference type="NCBI Taxonomy" id="1851006"/>
    <lineage>
        <taxon>Eukaryota</taxon>
        <taxon>Fungi</taxon>
        <taxon>Dikarya</taxon>
        <taxon>Ascomycota</taxon>
        <taxon>Pezizomycotina</taxon>
        <taxon>Eurotiomycetes</taxon>
        <taxon>Chaetothyriomycetidae</taxon>
        <taxon>Chaetothyriales</taxon>
        <taxon>Herpotrichiellaceae</taxon>
        <taxon>Phialophora</taxon>
    </lineage>
</organism>
<dbReference type="EMBL" id="KN846957">
    <property type="protein sequence ID" value="KIW70450.1"/>
    <property type="molecule type" value="Genomic_DNA"/>
</dbReference>
<keyword evidence="9" id="KW-1185">Reference proteome</keyword>
<evidence type="ECO:0000313" key="8">
    <source>
        <dbReference type="EMBL" id="KIW70450.1"/>
    </source>
</evidence>
<evidence type="ECO:0000256" key="4">
    <source>
        <dbReference type="ARBA" id="ARBA00023316"/>
    </source>
</evidence>
<dbReference type="Proteomes" id="UP000054266">
    <property type="component" value="Unassembled WGS sequence"/>
</dbReference>
<evidence type="ECO:0000256" key="3">
    <source>
        <dbReference type="ARBA" id="ARBA00023295"/>
    </source>
</evidence>
<keyword evidence="3 5" id="KW-0326">Glycosidase</keyword>
<feature type="signal peptide" evidence="6">
    <location>
        <begin position="1"/>
        <end position="18"/>
    </location>
</feature>
<evidence type="ECO:0000256" key="5">
    <source>
        <dbReference type="RuleBase" id="RU361153"/>
    </source>
</evidence>
<dbReference type="InterPro" id="IPR050386">
    <property type="entry name" value="Glycosyl_hydrolase_5"/>
</dbReference>
<dbReference type="InterPro" id="IPR001547">
    <property type="entry name" value="Glyco_hydro_5"/>
</dbReference>